<feature type="signal peptide" evidence="1">
    <location>
        <begin position="1"/>
        <end position="21"/>
    </location>
</feature>
<name>A0ABS1FV83_9FLAO</name>
<accession>A0ABS1FV83</accession>
<reference evidence="3" key="1">
    <citation type="submission" date="2021-01" db="EMBL/GenBank/DDBJ databases">
        <title>Genome public.</title>
        <authorList>
            <person name="Liu C."/>
            <person name="Sun Q."/>
        </authorList>
    </citation>
    <scope>NUCLEOTIDE SEQUENCE [LARGE SCALE GENOMIC DNA]</scope>
    <source>
        <strain evidence="3">YIM B02567</strain>
    </source>
</reference>
<comment type="caution">
    <text evidence="2">The sequence shown here is derived from an EMBL/GenBank/DDBJ whole genome shotgun (WGS) entry which is preliminary data.</text>
</comment>
<evidence type="ECO:0000256" key="1">
    <source>
        <dbReference type="SAM" id="SignalP"/>
    </source>
</evidence>
<evidence type="ECO:0000313" key="2">
    <source>
        <dbReference type="EMBL" id="MBK1896336.1"/>
    </source>
</evidence>
<gene>
    <name evidence="2" type="ORF">JHL15_11270</name>
</gene>
<dbReference type="Proteomes" id="UP000628669">
    <property type="component" value="Unassembled WGS sequence"/>
</dbReference>
<evidence type="ECO:0000313" key="3">
    <source>
        <dbReference type="Proteomes" id="UP000628669"/>
    </source>
</evidence>
<keyword evidence="3" id="KW-1185">Reference proteome</keyword>
<feature type="chain" id="PRO_5046070256" evidence="1">
    <location>
        <begin position="22"/>
        <end position="104"/>
    </location>
</feature>
<sequence length="104" mass="11649">MKKLKVFIFVIIAQFSYSLNAQIGINTTSPTATLDVNGDLRIRKVDSISSAPKYILTPDDNGVVQKVNVDKLSDSNPEVIKKKSMQYYLKIAPSFLQQEELITI</sequence>
<proteinExistence type="predicted"/>
<keyword evidence="1" id="KW-0732">Signal</keyword>
<dbReference type="EMBL" id="JAENHK010000010">
    <property type="protein sequence ID" value="MBK1896336.1"/>
    <property type="molecule type" value="Genomic_DNA"/>
</dbReference>
<dbReference type="RefSeq" id="WP_200245804.1">
    <property type="nucleotide sequence ID" value="NZ_JAENHK010000010.1"/>
</dbReference>
<protein>
    <submittedName>
        <fullName evidence="2">Uncharacterized protein</fullName>
    </submittedName>
</protein>
<organism evidence="2 3">
    <name type="scientific">Chryseobacterium paridis</name>
    <dbReference type="NCBI Taxonomy" id="2800328"/>
    <lineage>
        <taxon>Bacteria</taxon>
        <taxon>Pseudomonadati</taxon>
        <taxon>Bacteroidota</taxon>
        <taxon>Flavobacteriia</taxon>
        <taxon>Flavobacteriales</taxon>
        <taxon>Weeksellaceae</taxon>
        <taxon>Chryseobacterium group</taxon>
        <taxon>Chryseobacterium</taxon>
    </lineage>
</organism>